<dbReference type="AlphaFoldDB" id="A0A833RCC8"/>
<evidence type="ECO:0000256" key="1">
    <source>
        <dbReference type="ARBA" id="ARBA00005474"/>
    </source>
</evidence>
<evidence type="ECO:0000313" key="3">
    <source>
        <dbReference type="EMBL" id="KAF3338747.1"/>
    </source>
</evidence>
<sequence length="159" mass="17752">MFTSSNSVEGSSSRRCAGCKHLRRRCTEDCILAPYFPANNPERFECVHKIFGAGNVARMLKMLPVDERAQAANSLFTEAYWRVKEPVYGSTGVVIRIQQEISAIRCELAKTLAQISMYEAHNAPRASATAATPLLQQLDTLGTQENMFLFDPNNPFNFS</sequence>
<organism evidence="3 4">
    <name type="scientific">Carex littledalei</name>
    <dbReference type="NCBI Taxonomy" id="544730"/>
    <lineage>
        <taxon>Eukaryota</taxon>
        <taxon>Viridiplantae</taxon>
        <taxon>Streptophyta</taxon>
        <taxon>Embryophyta</taxon>
        <taxon>Tracheophyta</taxon>
        <taxon>Spermatophyta</taxon>
        <taxon>Magnoliopsida</taxon>
        <taxon>Liliopsida</taxon>
        <taxon>Poales</taxon>
        <taxon>Cyperaceae</taxon>
        <taxon>Cyperoideae</taxon>
        <taxon>Cariceae</taxon>
        <taxon>Carex</taxon>
        <taxon>Carex subgen. Euthyceras</taxon>
    </lineage>
</organism>
<dbReference type="InterPro" id="IPR004883">
    <property type="entry name" value="LOB"/>
</dbReference>
<accession>A0A833RCC8</accession>
<dbReference type="OrthoDB" id="684652at2759"/>
<keyword evidence="4" id="KW-1185">Reference proteome</keyword>
<dbReference type="PROSITE" id="PS50891">
    <property type="entry name" value="LOB"/>
    <property type="match status" value="1"/>
</dbReference>
<dbReference type="Pfam" id="PF03195">
    <property type="entry name" value="LOB"/>
    <property type="match status" value="1"/>
</dbReference>
<proteinExistence type="inferred from homology"/>
<evidence type="ECO:0000313" key="4">
    <source>
        <dbReference type="Proteomes" id="UP000623129"/>
    </source>
</evidence>
<comment type="caution">
    <text evidence="3">The sequence shown here is derived from an EMBL/GenBank/DDBJ whole genome shotgun (WGS) entry which is preliminary data.</text>
</comment>
<gene>
    <name evidence="3" type="ORF">FCM35_KLT17584</name>
</gene>
<dbReference type="Proteomes" id="UP000623129">
    <property type="component" value="Unassembled WGS sequence"/>
</dbReference>
<comment type="similarity">
    <text evidence="1">Belongs to the LOB domain-containing protein family.</text>
</comment>
<dbReference type="PANTHER" id="PTHR31301">
    <property type="entry name" value="LOB DOMAIN-CONTAINING PROTEIN 4-RELATED"/>
    <property type="match status" value="1"/>
</dbReference>
<feature type="domain" description="LOB" evidence="2">
    <location>
        <begin position="14"/>
        <end position="115"/>
    </location>
</feature>
<dbReference type="EMBL" id="SWLB01000005">
    <property type="protein sequence ID" value="KAF3338747.1"/>
    <property type="molecule type" value="Genomic_DNA"/>
</dbReference>
<reference evidence="3" key="1">
    <citation type="submission" date="2020-01" db="EMBL/GenBank/DDBJ databases">
        <title>Genome sequence of Kobresia littledalei, the first chromosome-level genome in the family Cyperaceae.</title>
        <authorList>
            <person name="Qu G."/>
        </authorList>
    </citation>
    <scope>NUCLEOTIDE SEQUENCE</scope>
    <source>
        <strain evidence="3">C.B.Clarke</strain>
        <tissue evidence="3">Leaf</tissue>
    </source>
</reference>
<protein>
    <submittedName>
        <fullName evidence="3">Putative LOB domain protein 4</fullName>
    </submittedName>
</protein>
<dbReference type="PANTHER" id="PTHR31301:SF153">
    <property type="entry name" value="LOB DOMAIN-CONTAINING PROTEIN 26"/>
    <property type="match status" value="1"/>
</dbReference>
<evidence type="ECO:0000259" key="2">
    <source>
        <dbReference type="PROSITE" id="PS50891"/>
    </source>
</evidence>
<name>A0A833RCC8_9POAL</name>